<name>A0A2P2PJV2_RHIMU</name>
<reference evidence="1" key="1">
    <citation type="submission" date="2018-02" db="EMBL/GenBank/DDBJ databases">
        <title>Rhizophora mucronata_Transcriptome.</title>
        <authorList>
            <person name="Meera S.P."/>
            <person name="Sreeshan A."/>
            <person name="Augustine A."/>
        </authorList>
    </citation>
    <scope>NUCLEOTIDE SEQUENCE</scope>
    <source>
        <tissue evidence="1">Leaf</tissue>
    </source>
</reference>
<dbReference type="EMBL" id="GGEC01074498">
    <property type="protein sequence ID" value="MBX54982.1"/>
    <property type="molecule type" value="Transcribed_RNA"/>
</dbReference>
<proteinExistence type="predicted"/>
<dbReference type="AlphaFoldDB" id="A0A2P2PJV2"/>
<organism evidence="1">
    <name type="scientific">Rhizophora mucronata</name>
    <name type="common">Asiatic mangrove</name>
    <dbReference type="NCBI Taxonomy" id="61149"/>
    <lineage>
        <taxon>Eukaryota</taxon>
        <taxon>Viridiplantae</taxon>
        <taxon>Streptophyta</taxon>
        <taxon>Embryophyta</taxon>
        <taxon>Tracheophyta</taxon>
        <taxon>Spermatophyta</taxon>
        <taxon>Magnoliopsida</taxon>
        <taxon>eudicotyledons</taxon>
        <taxon>Gunneridae</taxon>
        <taxon>Pentapetalae</taxon>
        <taxon>rosids</taxon>
        <taxon>fabids</taxon>
        <taxon>Malpighiales</taxon>
        <taxon>Rhizophoraceae</taxon>
        <taxon>Rhizophora</taxon>
    </lineage>
</organism>
<protein>
    <submittedName>
        <fullName evidence="1">Uncharacterized protein</fullName>
    </submittedName>
</protein>
<sequence>MHQQRNLPLRLLDQNRSLRRVWNLKSKFDFLHFKGGWREQKHI</sequence>
<evidence type="ECO:0000313" key="1">
    <source>
        <dbReference type="EMBL" id="MBX54982.1"/>
    </source>
</evidence>
<accession>A0A2P2PJV2</accession>